<dbReference type="InterPro" id="IPR050361">
    <property type="entry name" value="MPP/UQCRC_Complex"/>
</dbReference>
<keyword evidence="5" id="KW-0645">Protease</keyword>
<dbReference type="GO" id="GO:0004222">
    <property type="term" value="F:metalloendopeptidase activity"/>
    <property type="evidence" value="ECO:0007669"/>
    <property type="project" value="InterPro"/>
</dbReference>
<dbReference type="SUPFAM" id="SSF63411">
    <property type="entry name" value="LuxS/MPP-like metallohydrolase"/>
    <property type="match status" value="2"/>
</dbReference>
<sequence length="401" mass="44642">HTHSVSMGIFTKVGSRYEDARLSGISHFLEHMFFKGTERRTSKQISEAIEGIGGSLNASTSFDSTVYYAKVANIHFDRAVDTLSDMLLHSLFEAKEIEKERRVIVEEINMSLDSPADWVHQLLDISLWGDQPLGRDIAGTAETVSAITRDDVLAFKAQHYTYPNTVISVAGNMPSEVMVEAWSKAFEAYGTGRRYDPVPTRAPLPGPRLHLLTKDTEQANFCLGLPGVSDRDGDRRALEVLNSVLGGGSISRLFQEIREERGLAYSVGSYSYEYNDAGKWVVYGGVELGKVHDAIEAVIKELQMVRDEGITEAELQRVKEQYKGWLLLGLEDSGSIAARNGAHILRYDEVIPVEQIVAEIESVTREDVLRVANRLIKPEALNLAIIGPYEDETVFHELLTI</sequence>
<dbReference type="PANTHER" id="PTHR11851:SF49">
    <property type="entry name" value="MITOCHONDRIAL-PROCESSING PEPTIDASE SUBUNIT ALPHA"/>
    <property type="match status" value="1"/>
</dbReference>
<dbReference type="Pfam" id="PF00675">
    <property type="entry name" value="Peptidase_M16"/>
    <property type="match status" value="1"/>
</dbReference>
<evidence type="ECO:0000256" key="1">
    <source>
        <dbReference type="ARBA" id="ARBA00007261"/>
    </source>
</evidence>
<dbReference type="EMBL" id="CADCTR010001891">
    <property type="protein sequence ID" value="CAA9317907.1"/>
    <property type="molecule type" value="Genomic_DNA"/>
</dbReference>
<feature type="non-terminal residue" evidence="5">
    <location>
        <position position="1"/>
    </location>
</feature>
<organism evidence="5">
    <name type="scientific">uncultured Chloroflexia bacterium</name>
    <dbReference type="NCBI Taxonomy" id="1672391"/>
    <lineage>
        <taxon>Bacteria</taxon>
        <taxon>Bacillati</taxon>
        <taxon>Chloroflexota</taxon>
        <taxon>Chloroflexia</taxon>
        <taxon>environmental samples</taxon>
    </lineage>
</organism>
<feature type="domain" description="Peptidase M16 N-terminal" evidence="3">
    <location>
        <begin position="2"/>
        <end position="140"/>
    </location>
</feature>
<name>A0A6J4L2Y7_9CHLR</name>
<reference evidence="5" key="1">
    <citation type="submission" date="2020-02" db="EMBL/GenBank/DDBJ databases">
        <authorList>
            <person name="Meier V. D."/>
        </authorList>
    </citation>
    <scope>NUCLEOTIDE SEQUENCE</scope>
    <source>
        <strain evidence="5">AVDCRST_MAG93</strain>
    </source>
</reference>
<evidence type="ECO:0000256" key="2">
    <source>
        <dbReference type="RuleBase" id="RU004447"/>
    </source>
</evidence>
<dbReference type="AlphaFoldDB" id="A0A6J4L2Y7"/>
<protein>
    <submittedName>
        <fullName evidence="5">Uncharacterized zinc protease YmxG</fullName>
    </submittedName>
</protein>
<evidence type="ECO:0000313" key="5">
    <source>
        <dbReference type="EMBL" id="CAA9317907.1"/>
    </source>
</evidence>
<dbReference type="GO" id="GO:0046872">
    <property type="term" value="F:metal ion binding"/>
    <property type="evidence" value="ECO:0007669"/>
    <property type="project" value="InterPro"/>
</dbReference>
<dbReference type="InterPro" id="IPR001431">
    <property type="entry name" value="Pept_M16_Zn_BS"/>
</dbReference>
<evidence type="ECO:0000259" key="3">
    <source>
        <dbReference type="Pfam" id="PF00675"/>
    </source>
</evidence>
<dbReference type="PANTHER" id="PTHR11851">
    <property type="entry name" value="METALLOPROTEASE"/>
    <property type="match status" value="1"/>
</dbReference>
<dbReference type="Gene3D" id="3.30.830.10">
    <property type="entry name" value="Metalloenzyme, LuxS/M16 peptidase-like"/>
    <property type="match status" value="2"/>
</dbReference>
<feature type="domain" description="Peptidase M16 C-terminal" evidence="4">
    <location>
        <begin position="147"/>
        <end position="322"/>
    </location>
</feature>
<comment type="similarity">
    <text evidence="1 2">Belongs to the peptidase M16 family.</text>
</comment>
<evidence type="ECO:0000259" key="4">
    <source>
        <dbReference type="Pfam" id="PF05193"/>
    </source>
</evidence>
<dbReference type="InterPro" id="IPR007863">
    <property type="entry name" value="Peptidase_M16_C"/>
</dbReference>
<keyword evidence="5" id="KW-0378">Hydrolase</keyword>
<accession>A0A6J4L2Y7</accession>
<dbReference type="PROSITE" id="PS00143">
    <property type="entry name" value="INSULINASE"/>
    <property type="match status" value="1"/>
</dbReference>
<dbReference type="GO" id="GO:0006508">
    <property type="term" value="P:proteolysis"/>
    <property type="evidence" value="ECO:0007669"/>
    <property type="project" value="UniProtKB-KW"/>
</dbReference>
<dbReference type="Pfam" id="PF05193">
    <property type="entry name" value="Peptidase_M16_C"/>
    <property type="match status" value="1"/>
</dbReference>
<proteinExistence type="inferred from homology"/>
<dbReference type="InterPro" id="IPR011249">
    <property type="entry name" value="Metalloenz_LuxS/M16"/>
</dbReference>
<gene>
    <name evidence="5" type="ORF">AVDCRST_MAG93-5602</name>
</gene>
<dbReference type="InterPro" id="IPR011765">
    <property type="entry name" value="Pept_M16_N"/>
</dbReference>